<dbReference type="PANTHER" id="PTHR17490:SF16">
    <property type="entry name" value="THREONYLCARBAMOYL-AMP SYNTHASE"/>
    <property type="match status" value="1"/>
</dbReference>
<dbReference type="InterPro" id="IPR017945">
    <property type="entry name" value="DHBP_synth_RibB-like_a/b_dom"/>
</dbReference>
<dbReference type="Proteomes" id="UP000461162">
    <property type="component" value="Unassembled WGS sequence"/>
</dbReference>
<feature type="domain" description="YrdC-like" evidence="12">
    <location>
        <begin position="1"/>
        <end position="186"/>
    </location>
</feature>
<reference evidence="13 14" key="1">
    <citation type="submission" date="2019-11" db="EMBL/GenBank/DDBJ databases">
        <title>Pseudodesulfovibrio alkaliphilus, sp. nov., an alkaliphilic sulfate-reducing bacteria from mud volcano of Taman peninsula, Russia.</title>
        <authorList>
            <person name="Frolova A."/>
            <person name="Merkel A.Y."/>
            <person name="Slobodkin A.I."/>
        </authorList>
    </citation>
    <scope>NUCLEOTIDE SEQUENCE [LARGE SCALE GENOMIC DNA]</scope>
    <source>
        <strain evidence="13 14">F-1</strain>
    </source>
</reference>
<evidence type="ECO:0000256" key="9">
    <source>
        <dbReference type="ARBA" id="ARBA00022840"/>
    </source>
</evidence>
<evidence type="ECO:0000313" key="14">
    <source>
        <dbReference type="Proteomes" id="UP000461162"/>
    </source>
</evidence>
<organism evidence="13 14">
    <name type="scientific">Pseudodesulfovibrio alkaliphilus</name>
    <dbReference type="NCBI Taxonomy" id="2661613"/>
    <lineage>
        <taxon>Bacteria</taxon>
        <taxon>Pseudomonadati</taxon>
        <taxon>Thermodesulfobacteriota</taxon>
        <taxon>Desulfovibrionia</taxon>
        <taxon>Desulfovibrionales</taxon>
        <taxon>Desulfovibrionaceae</taxon>
    </lineage>
</organism>
<dbReference type="EC" id="2.7.7.87" evidence="3"/>
<comment type="catalytic activity">
    <reaction evidence="11">
        <text>L-threonine + hydrogencarbonate + ATP = L-threonylcarbamoyladenylate + diphosphate + H2O</text>
        <dbReference type="Rhea" id="RHEA:36407"/>
        <dbReference type="ChEBI" id="CHEBI:15377"/>
        <dbReference type="ChEBI" id="CHEBI:17544"/>
        <dbReference type="ChEBI" id="CHEBI:30616"/>
        <dbReference type="ChEBI" id="CHEBI:33019"/>
        <dbReference type="ChEBI" id="CHEBI:57926"/>
        <dbReference type="ChEBI" id="CHEBI:73682"/>
        <dbReference type="EC" id="2.7.7.87"/>
    </reaction>
</comment>
<comment type="caution">
    <text evidence="13">The sequence shown here is derived from an EMBL/GenBank/DDBJ whole genome shotgun (WGS) entry which is preliminary data.</text>
</comment>
<dbReference type="GO" id="GO:0006450">
    <property type="term" value="P:regulation of translational fidelity"/>
    <property type="evidence" value="ECO:0007669"/>
    <property type="project" value="TreeGrafter"/>
</dbReference>
<keyword evidence="8" id="KW-0547">Nucleotide-binding</keyword>
<evidence type="ECO:0000256" key="2">
    <source>
        <dbReference type="ARBA" id="ARBA00007663"/>
    </source>
</evidence>
<protein>
    <recommendedName>
        <fullName evidence="10">L-threonylcarbamoyladenylate synthase</fullName>
        <ecNumber evidence="3">2.7.7.87</ecNumber>
    </recommendedName>
    <alternativeName>
        <fullName evidence="10">L-threonylcarbamoyladenylate synthase</fullName>
    </alternativeName>
</protein>
<dbReference type="GO" id="GO:0061710">
    <property type="term" value="F:L-threonylcarbamoyladenylate synthase"/>
    <property type="evidence" value="ECO:0007669"/>
    <property type="project" value="UniProtKB-EC"/>
</dbReference>
<evidence type="ECO:0000313" key="13">
    <source>
        <dbReference type="EMBL" id="MUM76216.1"/>
    </source>
</evidence>
<sequence>MQNLLKAMAAGEVVVYPTETLYALGCDATNAAACDKVMQIKGRTAAKPLPLIIGGVDMLGLVTDDRPSALLQLASAFWPGPLSILVRALPGLPSNLSDDDGYTSVRWSGHPFASELSRRLRRPIVATSANLGGEAPVALPEDLSPQLMEMVGAAYVDPPWPKGGKPSTVIRVLGATRLEVLRDGAVSVKKLCDKGFSVTIAEPA</sequence>
<keyword evidence="14" id="KW-1185">Reference proteome</keyword>
<dbReference type="GO" id="GO:0005524">
    <property type="term" value="F:ATP binding"/>
    <property type="evidence" value="ECO:0007669"/>
    <property type="project" value="UniProtKB-KW"/>
</dbReference>
<comment type="similarity">
    <text evidence="2">Belongs to the SUA5 family.</text>
</comment>
<evidence type="ECO:0000256" key="6">
    <source>
        <dbReference type="ARBA" id="ARBA00022694"/>
    </source>
</evidence>
<dbReference type="GO" id="GO:0003725">
    <property type="term" value="F:double-stranded RNA binding"/>
    <property type="evidence" value="ECO:0007669"/>
    <property type="project" value="InterPro"/>
</dbReference>
<dbReference type="SUPFAM" id="SSF55821">
    <property type="entry name" value="YrdC/RibB"/>
    <property type="match status" value="1"/>
</dbReference>
<proteinExistence type="inferred from homology"/>
<dbReference type="GO" id="GO:0008033">
    <property type="term" value="P:tRNA processing"/>
    <property type="evidence" value="ECO:0007669"/>
    <property type="project" value="UniProtKB-KW"/>
</dbReference>
<accession>A0A7K1KJH4</accession>
<keyword evidence="6" id="KW-0819">tRNA processing</keyword>
<evidence type="ECO:0000256" key="1">
    <source>
        <dbReference type="ARBA" id="ARBA00004496"/>
    </source>
</evidence>
<evidence type="ECO:0000256" key="7">
    <source>
        <dbReference type="ARBA" id="ARBA00022695"/>
    </source>
</evidence>
<keyword evidence="7" id="KW-0548">Nucleotidyltransferase</keyword>
<dbReference type="EMBL" id="WODC01000001">
    <property type="protein sequence ID" value="MUM76216.1"/>
    <property type="molecule type" value="Genomic_DNA"/>
</dbReference>
<keyword evidence="5" id="KW-0808">Transferase</keyword>
<name>A0A7K1KJH4_9BACT</name>
<keyword evidence="4" id="KW-0963">Cytoplasm</keyword>
<dbReference type="PANTHER" id="PTHR17490">
    <property type="entry name" value="SUA5"/>
    <property type="match status" value="1"/>
</dbReference>
<dbReference type="InterPro" id="IPR006070">
    <property type="entry name" value="Sua5-like_dom"/>
</dbReference>
<dbReference type="NCBIfam" id="TIGR00057">
    <property type="entry name" value="L-threonylcarbamoyladenylate synthase"/>
    <property type="match status" value="1"/>
</dbReference>
<dbReference type="RefSeq" id="WP_155931648.1">
    <property type="nucleotide sequence ID" value="NZ_WODC01000001.1"/>
</dbReference>
<dbReference type="PROSITE" id="PS51163">
    <property type="entry name" value="YRDC"/>
    <property type="match status" value="1"/>
</dbReference>
<evidence type="ECO:0000256" key="10">
    <source>
        <dbReference type="ARBA" id="ARBA00029774"/>
    </source>
</evidence>
<evidence type="ECO:0000256" key="3">
    <source>
        <dbReference type="ARBA" id="ARBA00012584"/>
    </source>
</evidence>
<evidence type="ECO:0000256" key="8">
    <source>
        <dbReference type="ARBA" id="ARBA00022741"/>
    </source>
</evidence>
<gene>
    <name evidence="13" type="ORF">GKC30_01060</name>
</gene>
<dbReference type="InterPro" id="IPR050156">
    <property type="entry name" value="TC-AMP_synthase_SUA5"/>
</dbReference>
<evidence type="ECO:0000256" key="4">
    <source>
        <dbReference type="ARBA" id="ARBA00022490"/>
    </source>
</evidence>
<keyword evidence="9" id="KW-0067">ATP-binding</keyword>
<evidence type="ECO:0000259" key="12">
    <source>
        <dbReference type="PROSITE" id="PS51163"/>
    </source>
</evidence>
<evidence type="ECO:0000256" key="11">
    <source>
        <dbReference type="ARBA" id="ARBA00048366"/>
    </source>
</evidence>
<dbReference type="AlphaFoldDB" id="A0A7K1KJH4"/>
<evidence type="ECO:0000256" key="5">
    <source>
        <dbReference type="ARBA" id="ARBA00022679"/>
    </source>
</evidence>
<comment type="subcellular location">
    <subcellularLocation>
        <location evidence="1">Cytoplasm</location>
    </subcellularLocation>
</comment>
<dbReference type="GO" id="GO:0000049">
    <property type="term" value="F:tRNA binding"/>
    <property type="evidence" value="ECO:0007669"/>
    <property type="project" value="TreeGrafter"/>
</dbReference>
<dbReference type="GO" id="GO:0005737">
    <property type="term" value="C:cytoplasm"/>
    <property type="evidence" value="ECO:0007669"/>
    <property type="project" value="UniProtKB-SubCell"/>
</dbReference>
<dbReference type="Pfam" id="PF01300">
    <property type="entry name" value="Sua5_yciO_yrdC"/>
    <property type="match status" value="1"/>
</dbReference>
<dbReference type="Gene3D" id="3.90.870.10">
    <property type="entry name" value="DHBP synthase"/>
    <property type="match status" value="1"/>
</dbReference>